<name>A0ABY1K0F9_9BACL</name>
<dbReference type="Proteomes" id="UP000186666">
    <property type="component" value="Unassembled WGS sequence"/>
</dbReference>
<dbReference type="Pfam" id="PF08874">
    <property type="entry name" value="DUF1835"/>
    <property type="match status" value="1"/>
</dbReference>
<evidence type="ECO:0000259" key="1">
    <source>
        <dbReference type="Pfam" id="PF08874"/>
    </source>
</evidence>
<accession>A0ABY1K0F9</accession>
<gene>
    <name evidence="3" type="ORF">SAMN05421578_106290</name>
</gene>
<comment type="caution">
    <text evidence="3">The sequence shown here is derived from an EMBL/GenBank/DDBJ whole genome shotgun (WGS) entry which is preliminary data.</text>
</comment>
<reference evidence="3 4" key="1">
    <citation type="submission" date="2017-01" db="EMBL/GenBank/DDBJ databases">
        <authorList>
            <person name="Varghese N."/>
            <person name="Submissions S."/>
        </authorList>
    </citation>
    <scope>NUCLEOTIDE SEQUENCE [LARGE SCALE GENOMIC DNA]</scope>
    <source>
        <strain evidence="3 4">ATCC 23464</strain>
    </source>
</reference>
<protein>
    <recommendedName>
        <fullName evidence="5">DUF1835 domain-containing protein</fullName>
    </recommendedName>
</protein>
<sequence>MVKDLRKIMNDLTEIEAKSLLYYFFLNIERLDNGEYSKEQFVHDTMKEYQELIEGYTKKMNDDFGDQLSHVHVMFGDSSAGGLKFALKQMGLRSLHHVMVLRDNYAVGPMQQLNTPDGRNCRREWFRDRMNLHDADDNFMYDEYFINKVVAEIVRIPEHIPITIWTGNNALEQIGVRYALNLFRNKSNPIYVINTAVDSHTLFDTPELTIDYRHTGEINPEKLGQIMKHNECKAAITRTQREAFEQEWLNLSGESSVLRIWEQQEVIHVNEDYYDQYIIETVSKLHSNFGNHEFIKSARVIGEVIGNLEQLLTDSFFEHRLRQLIYSGILEIKGVPKAMRYYCVRLKI</sequence>
<organism evidence="3 4">
    <name type="scientific">Paenibacillus macquariensis</name>
    <dbReference type="NCBI Taxonomy" id="948756"/>
    <lineage>
        <taxon>Bacteria</taxon>
        <taxon>Bacillati</taxon>
        <taxon>Bacillota</taxon>
        <taxon>Bacilli</taxon>
        <taxon>Bacillales</taxon>
        <taxon>Paenibacillaceae</taxon>
        <taxon>Paenibacillus</taxon>
    </lineage>
</organism>
<dbReference type="InterPro" id="IPR022123">
    <property type="entry name" value="DUF3658"/>
</dbReference>
<dbReference type="InterPro" id="IPR014973">
    <property type="entry name" value="DUF1835"/>
</dbReference>
<evidence type="ECO:0008006" key="5">
    <source>
        <dbReference type="Google" id="ProtNLM"/>
    </source>
</evidence>
<evidence type="ECO:0000313" key="4">
    <source>
        <dbReference type="Proteomes" id="UP000186666"/>
    </source>
</evidence>
<proteinExistence type="predicted"/>
<feature type="domain" description="DUF1835" evidence="1">
    <location>
        <begin position="71"/>
        <end position="195"/>
    </location>
</feature>
<evidence type="ECO:0000313" key="3">
    <source>
        <dbReference type="EMBL" id="SIR07576.1"/>
    </source>
</evidence>
<keyword evidence="4" id="KW-1185">Reference proteome</keyword>
<feature type="domain" description="DUF3658" evidence="2">
    <location>
        <begin position="233"/>
        <end position="342"/>
    </location>
</feature>
<dbReference type="Pfam" id="PF12395">
    <property type="entry name" value="DUF3658"/>
    <property type="match status" value="1"/>
</dbReference>
<dbReference type="EMBL" id="FTNK01000006">
    <property type="protein sequence ID" value="SIR07576.1"/>
    <property type="molecule type" value="Genomic_DNA"/>
</dbReference>
<evidence type="ECO:0000259" key="2">
    <source>
        <dbReference type="Pfam" id="PF12395"/>
    </source>
</evidence>